<evidence type="ECO:0000313" key="2">
    <source>
        <dbReference type="EMBL" id="KAJ1697112.1"/>
    </source>
</evidence>
<dbReference type="EMBL" id="JAMQYH010000002">
    <property type="protein sequence ID" value="KAJ1697112.1"/>
    <property type="molecule type" value="Genomic_DNA"/>
</dbReference>
<dbReference type="InterPro" id="IPR038938">
    <property type="entry name" value="D27-like"/>
</dbReference>
<dbReference type="Proteomes" id="UP001151287">
    <property type="component" value="Unassembled WGS sequence"/>
</dbReference>
<evidence type="ECO:0000313" key="3">
    <source>
        <dbReference type="Proteomes" id="UP001151287"/>
    </source>
</evidence>
<proteinExistence type="predicted"/>
<dbReference type="GO" id="GO:0005506">
    <property type="term" value="F:iron ion binding"/>
    <property type="evidence" value="ECO:0007669"/>
    <property type="project" value="InterPro"/>
</dbReference>
<keyword evidence="3" id="KW-1185">Reference proteome</keyword>
<dbReference type="GO" id="GO:0009536">
    <property type="term" value="C:plastid"/>
    <property type="evidence" value="ECO:0007669"/>
    <property type="project" value="TreeGrafter"/>
</dbReference>
<reference evidence="2" key="1">
    <citation type="journal article" date="2022" name="Cell">
        <title>Repeat-based holocentromeres influence genome architecture and karyotype evolution.</title>
        <authorList>
            <person name="Hofstatter P.G."/>
            <person name="Thangavel G."/>
            <person name="Lux T."/>
            <person name="Neumann P."/>
            <person name="Vondrak T."/>
            <person name="Novak P."/>
            <person name="Zhang M."/>
            <person name="Costa L."/>
            <person name="Castellani M."/>
            <person name="Scott A."/>
            <person name="Toegelov H."/>
            <person name="Fuchs J."/>
            <person name="Mata-Sucre Y."/>
            <person name="Dias Y."/>
            <person name="Vanzela A.L.L."/>
            <person name="Huettel B."/>
            <person name="Almeida C.C.S."/>
            <person name="Simkova H."/>
            <person name="Souza G."/>
            <person name="Pedrosa-Harand A."/>
            <person name="Macas J."/>
            <person name="Mayer K.F.X."/>
            <person name="Houben A."/>
            <person name="Marques A."/>
        </authorList>
    </citation>
    <scope>NUCLEOTIDE SEQUENCE</scope>
    <source>
        <strain evidence="2">RhyBre1mFocal</strain>
    </source>
</reference>
<dbReference type="PANTHER" id="PTHR33591:SF1">
    <property type="entry name" value="BETA-CAROTENE ISOMERASE D27, CHLOROPLASTIC"/>
    <property type="match status" value="1"/>
</dbReference>
<evidence type="ECO:0000259" key="1">
    <source>
        <dbReference type="Pfam" id="PF13225"/>
    </source>
</evidence>
<gene>
    <name evidence="2" type="ORF">LUZ63_005624</name>
</gene>
<dbReference type="OrthoDB" id="416096at2759"/>
<name>A0A9Q0CN87_9POAL</name>
<feature type="domain" description="Beta-carotene isomerase D27-like C-terminal" evidence="1">
    <location>
        <begin position="156"/>
        <end position="235"/>
    </location>
</feature>
<dbReference type="GO" id="GO:0016859">
    <property type="term" value="F:cis-trans isomerase activity"/>
    <property type="evidence" value="ECO:0007669"/>
    <property type="project" value="TreeGrafter"/>
</dbReference>
<sequence>MSTSLLLQVGQTRPLQTKRLRRGTKLSNASMIRKGSHFSMVVASLPGPKDTFGGVTWKEKVVYEDSWFDHLAIRYLSRSLQHTTGLRNEKHGYESLTEVAMMVSRTFDAERQRELVIKSLEKAFPGFLLKMIKKLFPPSKFMRELSAIFTIVFFSWLVGPSEVRESEIEGRREKNVVYIPKCRFLESTKCVGMCTNMCKVPCQKFIHDSLGMPVYMLPNFEEMSCEIIFGTKPPSDDPTLNQPCYTIQCTARKWHGVDRSTSTRKEI</sequence>
<dbReference type="Pfam" id="PF13225">
    <property type="entry name" value="D27-like_C"/>
    <property type="match status" value="1"/>
</dbReference>
<dbReference type="PANTHER" id="PTHR33591">
    <property type="entry name" value="BETA-CAROTENE ISOMERASE D27"/>
    <property type="match status" value="1"/>
</dbReference>
<accession>A0A9Q0CN87</accession>
<dbReference type="GO" id="GO:1901601">
    <property type="term" value="P:strigolactone biosynthetic process"/>
    <property type="evidence" value="ECO:0007669"/>
    <property type="project" value="TreeGrafter"/>
</dbReference>
<comment type="caution">
    <text evidence="2">The sequence shown here is derived from an EMBL/GenBank/DDBJ whole genome shotgun (WGS) entry which is preliminary data.</text>
</comment>
<protein>
    <recommendedName>
        <fullName evidence="1">Beta-carotene isomerase D27-like C-terminal domain-containing protein</fullName>
    </recommendedName>
</protein>
<organism evidence="2 3">
    <name type="scientific">Rhynchospora breviuscula</name>
    <dbReference type="NCBI Taxonomy" id="2022672"/>
    <lineage>
        <taxon>Eukaryota</taxon>
        <taxon>Viridiplantae</taxon>
        <taxon>Streptophyta</taxon>
        <taxon>Embryophyta</taxon>
        <taxon>Tracheophyta</taxon>
        <taxon>Spermatophyta</taxon>
        <taxon>Magnoliopsida</taxon>
        <taxon>Liliopsida</taxon>
        <taxon>Poales</taxon>
        <taxon>Cyperaceae</taxon>
        <taxon>Cyperoideae</taxon>
        <taxon>Rhynchosporeae</taxon>
        <taxon>Rhynchospora</taxon>
    </lineage>
</organism>
<dbReference type="AlphaFoldDB" id="A0A9Q0CN87"/>
<dbReference type="InterPro" id="IPR025114">
    <property type="entry name" value="D27-like_C"/>
</dbReference>